<keyword evidence="2" id="KW-0012">Acyltransferase</keyword>
<dbReference type="EMBL" id="BAAAEW010000018">
    <property type="protein sequence ID" value="GAA0753260.1"/>
    <property type="molecule type" value="Genomic_DNA"/>
</dbReference>
<gene>
    <name evidence="4" type="ORF">GCM10009107_28110</name>
</gene>
<evidence type="ECO:0000256" key="2">
    <source>
        <dbReference type="ARBA" id="ARBA00023315"/>
    </source>
</evidence>
<comment type="caution">
    <text evidence="4">The sequence shown here is derived from an EMBL/GenBank/DDBJ whole genome shotgun (WGS) entry which is preliminary data.</text>
</comment>
<protein>
    <recommendedName>
        <fullName evidence="3">N-acetyltransferase domain-containing protein</fullName>
    </recommendedName>
</protein>
<organism evidence="4 5">
    <name type="scientific">Ideonella azotifigens</name>
    <dbReference type="NCBI Taxonomy" id="513160"/>
    <lineage>
        <taxon>Bacteria</taxon>
        <taxon>Pseudomonadati</taxon>
        <taxon>Pseudomonadota</taxon>
        <taxon>Betaproteobacteria</taxon>
        <taxon>Burkholderiales</taxon>
        <taxon>Sphaerotilaceae</taxon>
        <taxon>Ideonella</taxon>
    </lineage>
</organism>
<sequence length="147" mass="16436">MAFTLRQAIRTDLPGIWSVRYAVTENTPTPGRISDEEVIEAIEQTGRGWVVEQQGGIVAFAIGNVQTGNIWALFVHPNAQGLGHGGRLHDEMLAWLRSVKLPLLWLTTGVTTRACGFYERKGWRKVGEPEGGEFRYEMNLEPEAAER</sequence>
<keyword evidence="1" id="KW-0808">Transferase</keyword>
<dbReference type="InterPro" id="IPR000182">
    <property type="entry name" value="GNAT_dom"/>
</dbReference>
<keyword evidence="5" id="KW-1185">Reference proteome</keyword>
<evidence type="ECO:0000256" key="1">
    <source>
        <dbReference type="ARBA" id="ARBA00022679"/>
    </source>
</evidence>
<dbReference type="Proteomes" id="UP001500279">
    <property type="component" value="Unassembled WGS sequence"/>
</dbReference>
<evidence type="ECO:0000313" key="4">
    <source>
        <dbReference type="EMBL" id="GAA0753260.1"/>
    </source>
</evidence>
<dbReference type="CDD" id="cd04301">
    <property type="entry name" value="NAT_SF"/>
    <property type="match status" value="1"/>
</dbReference>
<reference evidence="5" key="1">
    <citation type="journal article" date="2019" name="Int. J. Syst. Evol. Microbiol.">
        <title>The Global Catalogue of Microorganisms (GCM) 10K type strain sequencing project: providing services to taxonomists for standard genome sequencing and annotation.</title>
        <authorList>
            <consortium name="The Broad Institute Genomics Platform"/>
            <consortium name="The Broad Institute Genome Sequencing Center for Infectious Disease"/>
            <person name="Wu L."/>
            <person name="Ma J."/>
        </authorList>
    </citation>
    <scope>NUCLEOTIDE SEQUENCE [LARGE SCALE GENOMIC DNA]</scope>
    <source>
        <strain evidence="5">JCM 15503</strain>
    </source>
</reference>
<dbReference type="SUPFAM" id="SSF55729">
    <property type="entry name" value="Acyl-CoA N-acyltransferases (Nat)"/>
    <property type="match status" value="1"/>
</dbReference>
<dbReference type="PANTHER" id="PTHR43877">
    <property type="entry name" value="AMINOALKYLPHOSPHONATE N-ACETYLTRANSFERASE-RELATED-RELATED"/>
    <property type="match status" value="1"/>
</dbReference>
<accession>A0ABP3VCI4</accession>
<evidence type="ECO:0000313" key="5">
    <source>
        <dbReference type="Proteomes" id="UP001500279"/>
    </source>
</evidence>
<evidence type="ECO:0000259" key="3">
    <source>
        <dbReference type="PROSITE" id="PS51186"/>
    </source>
</evidence>
<dbReference type="InterPro" id="IPR016181">
    <property type="entry name" value="Acyl_CoA_acyltransferase"/>
</dbReference>
<dbReference type="Gene3D" id="3.40.630.30">
    <property type="match status" value="1"/>
</dbReference>
<proteinExistence type="predicted"/>
<name>A0ABP3VCI4_9BURK</name>
<feature type="domain" description="N-acetyltransferase" evidence="3">
    <location>
        <begin position="3"/>
        <end position="141"/>
    </location>
</feature>
<dbReference type="InterPro" id="IPR050832">
    <property type="entry name" value="Bact_Acetyltransf"/>
</dbReference>
<dbReference type="PROSITE" id="PS51186">
    <property type="entry name" value="GNAT"/>
    <property type="match status" value="1"/>
</dbReference>
<dbReference type="RefSeq" id="WP_141288032.1">
    <property type="nucleotide sequence ID" value="NZ_BAAAEW010000018.1"/>
</dbReference>
<dbReference type="Pfam" id="PF00583">
    <property type="entry name" value="Acetyltransf_1"/>
    <property type="match status" value="1"/>
</dbReference>